<dbReference type="Proteomes" id="UP000224460">
    <property type="component" value="Unassembled WGS sequence"/>
</dbReference>
<evidence type="ECO:0000313" key="1">
    <source>
        <dbReference type="EMBL" id="PHV70655.1"/>
    </source>
</evidence>
<reference evidence="1" key="1">
    <citation type="submission" date="2017-10" db="EMBL/GenBank/DDBJ databases">
        <title>Genome sequence of cellulolytic Lachnospiraceae bacterium XHS1971 isolated from hotspring sediment.</title>
        <authorList>
            <person name="Vasudevan G."/>
            <person name="Joshi A.J."/>
            <person name="Hivarkar S."/>
            <person name="Lanjekar V.B."/>
            <person name="Dhakephalkar P.K."/>
            <person name="Dagar S."/>
        </authorList>
    </citation>
    <scope>NUCLEOTIDE SEQUENCE</scope>
    <source>
        <strain evidence="1">XHS1971</strain>
    </source>
</reference>
<keyword evidence="2" id="KW-1185">Reference proteome</keyword>
<comment type="caution">
    <text evidence="1">The sequence shown here is derived from an EMBL/GenBank/DDBJ whole genome shotgun (WGS) entry which is preliminary data.</text>
</comment>
<gene>
    <name evidence="1" type="ORF">CS063_08980</name>
</gene>
<sequence length="149" mass="17027">MSLKEKFLSDMKEAMKEKNVLRKNTIQLVRAAVLQKEKDTLQEVSDEQILDILVQEVKKRKDALIDFKKAERQDLIEETEAELAVLSTYMPQQFSEEDLLKIIQKIIGEVGATSMKDMGKVMTLLTPQVKGRADSSQVSRIVKECLTKQ</sequence>
<proteinExistence type="predicted"/>
<evidence type="ECO:0000313" key="2">
    <source>
        <dbReference type="Proteomes" id="UP000224460"/>
    </source>
</evidence>
<dbReference type="EMBL" id="PEDL01000008">
    <property type="protein sequence ID" value="PHV70655.1"/>
    <property type="molecule type" value="Genomic_DNA"/>
</dbReference>
<name>A0AC61DCN2_9FIRM</name>
<protein>
    <submittedName>
        <fullName evidence="1">Aspartyl-tRNA amidotransferase</fullName>
    </submittedName>
</protein>
<organism evidence="1 2">
    <name type="scientific">Sporanaerobium hydrogeniformans</name>
    <dbReference type="NCBI Taxonomy" id="3072179"/>
    <lineage>
        <taxon>Bacteria</taxon>
        <taxon>Bacillati</taxon>
        <taxon>Bacillota</taxon>
        <taxon>Clostridia</taxon>
        <taxon>Lachnospirales</taxon>
        <taxon>Lachnospiraceae</taxon>
        <taxon>Sporanaerobium</taxon>
    </lineage>
</organism>
<accession>A0AC61DCN2</accession>